<protein>
    <submittedName>
        <fullName evidence="1">Uncharacterized protein</fullName>
    </submittedName>
</protein>
<reference evidence="1" key="1">
    <citation type="submission" date="2022-10" db="EMBL/GenBank/DDBJ databases">
        <title>The complete genomes of actinobacterial strains from the NBC collection.</title>
        <authorList>
            <person name="Joergensen T.S."/>
            <person name="Alvarez Arevalo M."/>
            <person name="Sterndorff E.B."/>
            <person name="Faurdal D."/>
            <person name="Vuksanovic O."/>
            <person name="Mourched A.-S."/>
            <person name="Charusanti P."/>
            <person name="Shaw S."/>
            <person name="Blin K."/>
            <person name="Weber T."/>
        </authorList>
    </citation>
    <scope>NUCLEOTIDE SEQUENCE</scope>
    <source>
        <strain evidence="1">NBC_00003</strain>
    </source>
</reference>
<proteinExistence type="predicted"/>
<dbReference type="AlphaFoldDB" id="A0AAU2UVZ8"/>
<accession>A0AAU2UVZ8</accession>
<organism evidence="1">
    <name type="scientific">Streptomyces sp. NBC_00003</name>
    <dbReference type="NCBI Taxonomy" id="2903608"/>
    <lineage>
        <taxon>Bacteria</taxon>
        <taxon>Bacillati</taxon>
        <taxon>Actinomycetota</taxon>
        <taxon>Actinomycetes</taxon>
        <taxon>Kitasatosporales</taxon>
        <taxon>Streptomycetaceae</taxon>
        <taxon>Streptomyces</taxon>
    </lineage>
</organism>
<gene>
    <name evidence="1" type="ORF">OG549_00700</name>
</gene>
<evidence type="ECO:0000313" key="1">
    <source>
        <dbReference type="EMBL" id="WTW59286.1"/>
    </source>
</evidence>
<sequence length="54" mass="6208">MKHPMLLAVLYYLVVTPVGWLHRLASDPLNRKPKLSHDSYLIDCDAHRGRTHDG</sequence>
<dbReference type="EMBL" id="CP108318">
    <property type="protein sequence ID" value="WTW59286.1"/>
    <property type="molecule type" value="Genomic_DNA"/>
</dbReference>
<name>A0AAU2UVZ8_9ACTN</name>